<protein>
    <submittedName>
        <fullName evidence="2">Uncharacterized protein</fullName>
    </submittedName>
</protein>
<comment type="caution">
    <text evidence="2">The sequence shown here is derived from an EMBL/GenBank/DDBJ whole genome shotgun (WGS) entry which is preliminary data.</text>
</comment>
<evidence type="ECO:0000256" key="1">
    <source>
        <dbReference type="SAM" id="MobiDB-lite"/>
    </source>
</evidence>
<feature type="region of interest" description="Disordered" evidence="1">
    <location>
        <begin position="29"/>
        <end position="55"/>
    </location>
</feature>
<organism evidence="2 3">
    <name type="scientific">Sphingobacterium allocomposti</name>
    <dbReference type="NCBI Taxonomy" id="415956"/>
    <lineage>
        <taxon>Bacteria</taxon>
        <taxon>Pseudomonadati</taxon>
        <taxon>Bacteroidota</taxon>
        <taxon>Sphingobacteriia</taxon>
        <taxon>Sphingobacteriales</taxon>
        <taxon>Sphingobacteriaceae</taxon>
        <taxon>Sphingobacterium</taxon>
    </lineage>
</organism>
<dbReference type="EMBL" id="VNHX01000033">
    <property type="protein sequence ID" value="TYP87821.1"/>
    <property type="molecule type" value="Genomic_DNA"/>
</dbReference>
<reference evidence="2 3" key="1">
    <citation type="submission" date="2019-07" db="EMBL/GenBank/DDBJ databases">
        <title>Genomic Encyclopedia of Archaeal and Bacterial Type Strains, Phase II (KMG-II): from individual species to whole genera.</title>
        <authorList>
            <person name="Goeker M."/>
        </authorList>
    </citation>
    <scope>NUCLEOTIDE SEQUENCE [LARGE SCALE GENOMIC DNA]</scope>
    <source>
        <strain evidence="2 3">DSM 18850</strain>
    </source>
</reference>
<proteinExistence type="predicted"/>
<accession>A0A5S5CVI8</accession>
<name>A0A5S5CVI8_9SPHI</name>
<sequence length="80" mass="8950">MARIKSHPFMGRRVCVPLYRPDESPNLLLSPLAGSKKHPTGSKNTQLGAKTPNWEQKHPTGSFYVLQKLTDTFLVTLFAV</sequence>
<evidence type="ECO:0000313" key="2">
    <source>
        <dbReference type="EMBL" id="TYP87821.1"/>
    </source>
</evidence>
<gene>
    <name evidence="2" type="ORF">BC792_13316</name>
</gene>
<dbReference type="AlphaFoldDB" id="A0A5S5CVI8"/>
<keyword evidence="3" id="KW-1185">Reference proteome</keyword>
<evidence type="ECO:0000313" key="3">
    <source>
        <dbReference type="Proteomes" id="UP000325105"/>
    </source>
</evidence>
<dbReference type="Proteomes" id="UP000325105">
    <property type="component" value="Unassembled WGS sequence"/>
</dbReference>